<dbReference type="Proteomes" id="UP000245412">
    <property type="component" value="Unassembled WGS sequence"/>
</dbReference>
<evidence type="ECO:0000256" key="3">
    <source>
        <dbReference type="ARBA" id="ARBA00023125"/>
    </source>
</evidence>
<evidence type="ECO:0000256" key="4">
    <source>
        <dbReference type="ARBA" id="ARBA00023163"/>
    </source>
</evidence>
<dbReference type="Gene3D" id="1.10.260.40">
    <property type="entry name" value="lambda repressor-like DNA-binding domains"/>
    <property type="match status" value="1"/>
</dbReference>
<evidence type="ECO:0000259" key="5">
    <source>
        <dbReference type="PROSITE" id="PS50932"/>
    </source>
</evidence>
<dbReference type="GO" id="GO:0000976">
    <property type="term" value="F:transcription cis-regulatory region binding"/>
    <property type="evidence" value="ECO:0007669"/>
    <property type="project" value="TreeGrafter"/>
</dbReference>
<feature type="domain" description="HTH lacI-type" evidence="5">
    <location>
        <begin position="6"/>
        <end position="60"/>
    </location>
</feature>
<dbReference type="InterPro" id="IPR028082">
    <property type="entry name" value="Peripla_BP_I"/>
</dbReference>
<dbReference type="PROSITE" id="PS50932">
    <property type="entry name" value="HTH_LACI_2"/>
    <property type="match status" value="1"/>
</dbReference>
<evidence type="ECO:0000259" key="6">
    <source>
        <dbReference type="PROSITE" id="PS50943"/>
    </source>
</evidence>
<name>A0AB73T3V6_9FIRM</name>
<comment type="caution">
    <text evidence="7">The sequence shown here is derived from an EMBL/GenBank/DDBJ whole genome shotgun (WGS) entry which is preliminary data.</text>
</comment>
<dbReference type="SUPFAM" id="SSF47413">
    <property type="entry name" value="lambda repressor-like DNA-binding domains"/>
    <property type="match status" value="1"/>
</dbReference>
<dbReference type="SUPFAM" id="SSF53822">
    <property type="entry name" value="Periplasmic binding protein-like I"/>
    <property type="match status" value="1"/>
</dbReference>
<reference evidence="7 8" key="1">
    <citation type="submission" date="2018-05" db="EMBL/GenBank/DDBJ databases">
        <authorList>
            <person name="Goeker M."/>
            <person name="Huntemann M."/>
            <person name="Clum A."/>
            <person name="Pillay M."/>
            <person name="Palaniappan K."/>
            <person name="Varghese N."/>
            <person name="Mikhailova N."/>
            <person name="Stamatis D."/>
            <person name="Reddy T."/>
            <person name="Daum C."/>
            <person name="Shapiro N."/>
            <person name="Ivanova N."/>
            <person name="Kyrpides N."/>
            <person name="Woyke T."/>
        </authorList>
    </citation>
    <scope>NUCLEOTIDE SEQUENCE [LARGE SCALE GENOMIC DNA]</scope>
    <source>
        <strain evidence="7 8">DSM 26524</strain>
    </source>
</reference>
<keyword evidence="3" id="KW-0238">DNA-binding</keyword>
<dbReference type="RefSeq" id="WP_109626511.1">
    <property type="nucleotide sequence ID" value="NZ_CABJAT010000006.1"/>
</dbReference>
<dbReference type="PANTHER" id="PTHR30146:SF95">
    <property type="entry name" value="RIBOSE OPERON REPRESSOR"/>
    <property type="match status" value="1"/>
</dbReference>
<dbReference type="Pfam" id="PF13377">
    <property type="entry name" value="Peripla_BP_3"/>
    <property type="match status" value="1"/>
</dbReference>
<dbReference type="PROSITE" id="PS50943">
    <property type="entry name" value="HTH_CROC1"/>
    <property type="match status" value="1"/>
</dbReference>
<evidence type="ECO:0000313" key="8">
    <source>
        <dbReference type="Proteomes" id="UP000245412"/>
    </source>
</evidence>
<dbReference type="InterPro" id="IPR000843">
    <property type="entry name" value="HTH_LacI"/>
</dbReference>
<dbReference type="InterPro" id="IPR001387">
    <property type="entry name" value="Cro/C1-type_HTH"/>
</dbReference>
<dbReference type="AlphaFoldDB" id="A0AB73T3V6"/>
<sequence>MNKKNVTFSDIAAYTNFSKTTISRYFNNPDSLTEENQKIIADALTALDYKENKVARILANGKTEFIGIIIPSLFFRFFSEMLDKILGTYETYGYKFLVFLGDEKKEAEEKYLQELLAYKIEGLIIMSHTISSGELASYHVPVVAIEREAEHIFSVETDNYKGAFEAAQILSEDGCQALFHINSFPDEQEPDYKRITGFCDCAQKSGLPYRVLRENFGFEYEDTHSKLKRMFEEIEKEYPDKRKGVFISNDTHANIFMNIVLRYGRRVPEDYEIIGFDDSPASREAIIPFTTVGQDTKRLAEAAMELLVRQIEARKKRHADQELQPEHRVVEPAVIRRESTLNLVQHKTQEEK</sequence>
<accession>A0AB73T3V6</accession>
<dbReference type="PANTHER" id="PTHR30146">
    <property type="entry name" value="LACI-RELATED TRANSCRIPTIONAL REPRESSOR"/>
    <property type="match status" value="1"/>
</dbReference>
<dbReference type="SMART" id="SM00354">
    <property type="entry name" value="HTH_LACI"/>
    <property type="match status" value="1"/>
</dbReference>
<keyword evidence="2" id="KW-0805">Transcription regulation</keyword>
<dbReference type="InterPro" id="IPR010982">
    <property type="entry name" value="Lambda_DNA-bd_dom_sf"/>
</dbReference>
<proteinExistence type="predicted"/>
<feature type="domain" description="HTH cro/C1-type" evidence="6">
    <location>
        <begin position="2"/>
        <end position="50"/>
    </location>
</feature>
<keyword evidence="1" id="KW-0678">Repressor</keyword>
<gene>
    <name evidence="7" type="ORF">C7383_106146</name>
</gene>
<dbReference type="GO" id="GO:0003700">
    <property type="term" value="F:DNA-binding transcription factor activity"/>
    <property type="evidence" value="ECO:0007669"/>
    <property type="project" value="TreeGrafter"/>
</dbReference>
<evidence type="ECO:0000256" key="1">
    <source>
        <dbReference type="ARBA" id="ARBA00022491"/>
    </source>
</evidence>
<protein>
    <submittedName>
        <fullName evidence="7">LacI family transcriptional regulator</fullName>
    </submittedName>
</protein>
<dbReference type="InterPro" id="IPR046335">
    <property type="entry name" value="LacI/GalR-like_sensor"/>
</dbReference>
<keyword evidence="8" id="KW-1185">Reference proteome</keyword>
<dbReference type="CDD" id="cd01392">
    <property type="entry name" value="HTH_LacI"/>
    <property type="match status" value="1"/>
</dbReference>
<dbReference type="EMBL" id="QGGY01000006">
    <property type="protein sequence ID" value="PWJ75576.1"/>
    <property type="molecule type" value="Genomic_DNA"/>
</dbReference>
<dbReference type="Gene3D" id="3.40.50.2300">
    <property type="match status" value="2"/>
</dbReference>
<evidence type="ECO:0000256" key="2">
    <source>
        <dbReference type="ARBA" id="ARBA00023015"/>
    </source>
</evidence>
<organism evidence="7 8">
    <name type="scientific">Murimonas intestini</name>
    <dbReference type="NCBI Taxonomy" id="1337051"/>
    <lineage>
        <taxon>Bacteria</taxon>
        <taxon>Bacillati</taxon>
        <taxon>Bacillota</taxon>
        <taxon>Clostridia</taxon>
        <taxon>Lachnospirales</taxon>
        <taxon>Lachnospiraceae</taxon>
        <taxon>Murimonas</taxon>
    </lineage>
</organism>
<keyword evidence="4" id="KW-0804">Transcription</keyword>
<evidence type="ECO:0000313" key="7">
    <source>
        <dbReference type="EMBL" id="PWJ75576.1"/>
    </source>
</evidence>